<evidence type="ECO:0000313" key="3">
    <source>
        <dbReference type="EMBL" id="KAK5691988.1"/>
    </source>
</evidence>
<gene>
    <name evidence="3" type="primary">QOR1_2</name>
    <name evidence="3" type="ORF">LTR97_011159</name>
</gene>
<dbReference type="InterPro" id="IPR041694">
    <property type="entry name" value="ADH_N_2"/>
</dbReference>
<organism evidence="3 4">
    <name type="scientific">Elasticomyces elasticus</name>
    <dbReference type="NCBI Taxonomy" id="574655"/>
    <lineage>
        <taxon>Eukaryota</taxon>
        <taxon>Fungi</taxon>
        <taxon>Dikarya</taxon>
        <taxon>Ascomycota</taxon>
        <taxon>Pezizomycotina</taxon>
        <taxon>Dothideomycetes</taxon>
        <taxon>Dothideomycetidae</taxon>
        <taxon>Mycosphaerellales</taxon>
        <taxon>Teratosphaeriaceae</taxon>
        <taxon>Elasticomyces</taxon>
    </lineage>
</organism>
<reference evidence="3" key="1">
    <citation type="submission" date="2023-08" db="EMBL/GenBank/DDBJ databases">
        <title>Black Yeasts Isolated from many extreme environments.</title>
        <authorList>
            <person name="Coleine C."/>
            <person name="Stajich J.E."/>
            <person name="Selbmann L."/>
        </authorList>
    </citation>
    <scope>NUCLEOTIDE SEQUENCE</scope>
    <source>
        <strain evidence="3">CCFEE 5810</strain>
    </source>
</reference>
<keyword evidence="1" id="KW-0560">Oxidoreductase</keyword>
<dbReference type="PANTHER" id="PTHR43205:SF19">
    <property type="entry name" value="ENOYL REDUCTASE (ER) DOMAIN-CONTAINING PROTEIN"/>
    <property type="match status" value="1"/>
</dbReference>
<protein>
    <submittedName>
        <fullName evidence="3">Quinone oxidoreductase</fullName>
    </submittedName>
</protein>
<dbReference type="GO" id="GO:0016628">
    <property type="term" value="F:oxidoreductase activity, acting on the CH-CH group of donors, NAD or NADP as acceptor"/>
    <property type="evidence" value="ECO:0007669"/>
    <property type="project" value="InterPro"/>
</dbReference>
<dbReference type="PANTHER" id="PTHR43205">
    <property type="entry name" value="PROSTAGLANDIN REDUCTASE"/>
    <property type="match status" value="1"/>
</dbReference>
<dbReference type="Pfam" id="PF00107">
    <property type="entry name" value="ADH_zinc_N"/>
    <property type="match status" value="1"/>
</dbReference>
<evidence type="ECO:0000313" key="4">
    <source>
        <dbReference type="Proteomes" id="UP001310594"/>
    </source>
</evidence>
<dbReference type="Gene3D" id="3.40.50.720">
    <property type="entry name" value="NAD(P)-binding Rossmann-like Domain"/>
    <property type="match status" value="1"/>
</dbReference>
<dbReference type="SUPFAM" id="SSF51735">
    <property type="entry name" value="NAD(P)-binding Rossmann-fold domains"/>
    <property type="match status" value="1"/>
</dbReference>
<dbReference type="CDD" id="cd05288">
    <property type="entry name" value="PGDH"/>
    <property type="match status" value="1"/>
</dbReference>
<dbReference type="Gene3D" id="3.90.180.10">
    <property type="entry name" value="Medium-chain alcohol dehydrogenases, catalytic domain"/>
    <property type="match status" value="1"/>
</dbReference>
<dbReference type="FunFam" id="3.40.50.720:FF:000121">
    <property type="entry name" value="Prostaglandin reductase 2"/>
    <property type="match status" value="1"/>
</dbReference>
<dbReference type="AlphaFoldDB" id="A0AAN7VYR7"/>
<dbReference type="Proteomes" id="UP001310594">
    <property type="component" value="Unassembled WGS sequence"/>
</dbReference>
<evidence type="ECO:0000259" key="2">
    <source>
        <dbReference type="SMART" id="SM00829"/>
    </source>
</evidence>
<dbReference type="InterPro" id="IPR011032">
    <property type="entry name" value="GroES-like_sf"/>
</dbReference>
<dbReference type="InterPro" id="IPR020843">
    <property type="entry name" value="ER"/>
</dbReference>
<name>A0AAN7VYR7_9PEZI</name>
<evidence type="ECO:0000256" key="1">
    <source>
        <dbReference type="ARBA" id="ARBA00023002"/>
    </source>
</evidence>
<dbReference type="InterPro" id="IPR013149">
    <property type="entry name" value="ADH-like_C"/>
</dbReference>
<feature type="domain" description="Enoyl reductase (ER)" evidence="2">
    <location>
        <begin position="21"/>
        <end position="346"/>
    </location>
</feature>
<accession>A0AAN7VYR7</accession>
<dbReference type="InterPro" id="IPR045010">
    <property type="entry name" value="MDR_fam"/>
</dbReference>
<dbReference type="EMBL" id="JAVRQU010000020">
    <property type="protein sequence ID" value="KAK5691988.1"/>
    <property type="molecule type" value="Genomic_DNA"/>
</dbReference>
<sequence>MVSTRQWILAKKPTNLPIFEGPDATFKLVDKHLPELQDGEVLVKVTHLSNDPAQRGWISPDIKPERLYIAPVEVNQVMASGGLAEVVESRSKSFKKGDAVTGFVGWNELAILSDKAVQPAFPILGGKKHQTLHLGAFGLTGLTAYVGLLDVGRVTKDDVLVISGAAGATGSMAVQIAKNIIGVKRVVGIAGTDAKCRWVESLGADVCLNYKSSSFAEDLIAATPDYATAYFDNVGGEILDLMITRLGRGGRIIACGAIADYNSVRSKTSGVKNWFEIIAMRLSVHGFVVLDFLAKAPEATKVLLRALEEGKLIVDGGEQVVEAKFEDVPKIWVTLFEGSNTGKLITKIQ</sequence>
<dbReference type="InterPro" id="IPR036291">
    <property type="entry name" value="NAD(P)-bd_dom_sf"/>
</dbReference>
<comment type="caution">
    <text evidence="3">The sequence shown here is derived from an EMBL/GenBank/DDBJ whole genome shotgun (WGS) entry which is preliminary data.</text>
</comment>
<proteinExistence type="predicted"/>
<dbReference type="SUPFAM" id="SSF50129">
    <property type="entry name" value="GroES-like"/>
    <property type="match status" value="1"/>
</dbReference>
<dbReference type="Pfam" id="PF16884">
    <property type="entry name" value="ADH_N_2"/>
    <property type="match status" value="1"/>
</dbReference>
<dbReference type="SMART" id="SM00829">
    <property type="entry name" value="PKS_ER"/>
    <property type="match status" value="1"/>
</dbReference>